<protein>
    <recommendedName>
        <fullName evidence="2">Fungal lipase-type domain-containing protein</fullName>
    </recommendedName>
</protein>
<feature type="domain" description="Fungal lipase-type" evidence="2">
    <location>
        <begin position="89"/>
        <end position="232"/>
    </location>
</feature>
<accession>D3B175</accession>
<dbReference type="OMA" id="TEVWIDI"/>
<dbReference type="InParanoid" id="D3B175"/>
<dbReference type="AlphaFoldDB" id="D3B175"/>
<dbReference type="GO" id="GO:0006629">
    <property type="term" value="P:lipid metabolic process"/>
    <property type="evidence" value="ECO:0007669"/>
    <property type="project" value="InterPro"/>
</dbReference>
<gene>
    <name evidence="3" type="ORF">PPL_02045</name>
</gene>
<dbReference type="GeneID" id="31357571"/>
<feature type="signal peptide" evidence="1">
    <location>
        <begin position="1"/>
        <end position="17"/>
    </location>
</feature>
<sequence>MFKYILIICLFVQLGQSVTFNEIIGYNGLVMSYSAYCFNSSITQWGCPASTCGNILTNDFFDPQWYRLVQEYTVSDSLFYIAVQHNTYYLVFRGTDNKVNALEDVDFVHQAQFPKEYSGSASPLVSKGFYDAWYGNLLIDQLRKPVLEALTSAGCGQFGTCNLMIFGHSFGGAMATLAALDFTYNNYYENIGVYTYGSPRVGNQDFAQLFDSKVENAIRVVYLEDTIPHLPLPAFDLWDSDATYLHVNTEVWIDIPSTDTSVFPTYVVCPVNEELNCSTGSSVPWTQFDSVTSLMEDHRGYFKYNLEVFCHDWTLDDLTVTPTPIPSSFDYPVLELNVTNKWYAGGFNYSNVVGTIKNNGTDDIVNPVWTSTPNIVPIGMFGLTPTVVNGIINWRLSPAGSYTQFMPRGSTLTFSFTSNTTQPWTFTRIK</sequence>
<organism evidence="3 4">
    <name type="scientific">Heterostelium pallidum (strain ATCC 26659 / Pp 5 / PN500)</name>
    <name type="common">Cellular slime mold</name>
    <name type="synonym">Polysphondylium pallidum</name>
    <dbReference type="NCBI Taxonomy" id="670386"/>
    <lineage>
        <taxon>Eukaryota</taxon>
        <taxon>Amoebozoa</taxon>
        <taxon>Evosea</taxon>
        <taxon>Eumycetozoa</taxon>
        <taxon>Dictyostelia</taxon>
        <taxon>Acytosteliales</taxon>
        <taxon>Acytosteliaceae</taxon>
        <taxon>Heterostelium</taxon>
    </lineage>
</organism>
<dbReference type="InterPro" id="IPR029058">
    <property type="entry name" value="AB_hydrolase_fold"/>
</dbReference>
<feature type="chain" id="PRO_5003041823" description="Fungal lipase-type domain-containing protein" evidence="1">
    <location>
        <begin position="18"/>
        <end position="430"/>
    </location>
</feature>
<dbReference type="Gene3D" id="3.40.50.1820">
    <property type="entry name" value="alpha/beta hydrolase"/>
    <property type="match status" value="1"/>
</dbReference>
<evidence type="ECO:0000313" key="4">
    <source>
        <dbReference type="Proteomes" id="UP000001396"/>
    </source>
</evidence>
<evidence type="ECO:0000256" key="1">
    <source>
        <dbReference type="SAM" id="SignalP"/>
    </source>
</evidence>
<comment type="caution">
    <text evidence="3">The sequence shown here is derived from an EMBL/GenBank/DDBJ whole genome shotgun (WGS) entry which is preliminary data.</text>
</comment>
<dbReference type="CDD" id="cd00519">
    <property type="entry name" value="Lipase_3"/>
    <property type="match status" value="1"/>
</dbReference>
<dbReference type="InterPro" id="IPR002921">
    <property type="entry name" value="Fungal_lipase-type"/>
</dbReference>
<keyword evidence="4" id="KW-1185">Reference proteome</keyword>
<evidence type="ECO:0000313" key="3">
    <source>
        <dbReference type="EMBL" id="EFA85049.1"/>
    </source>
</evidence>
<dbReference type="Pfam" id="PF01764">
    <property type="entry name" value="Lipase_3"/>
    <property type="match status" value="1"/>
</dbReference>
<reference evidence="3 4" key="1">
    <citation type="journal article" date="2011" name="Genome Res.">
        <title>Phylogeny-wide analysis of social amoeba genomes highlights ancient origins for complex intercellular communication.</title>
        <authorList>
            <person name="Heidel A.J."/>
            <person name="Lawal H.M."/>
            <person name="Felder M."/>
            <person name="Schilde C."/>
            <person name="Helps N.R."/>
            <person name="Tunggal B."/>
            <person name="Rivero F."/>
            <person name="John U."/>
            <person name="Schleicher M."/>
            <person name="Eichinger L."/>
            <person name="Platzer M."/>
            <person name="Noegel A.A."/>
            <person name="Schaap P."/>
            <person name="Gloeckner G."/>
        </authorList>
    </citation>
    <scope>NUCLEOTIDE SEQUENCE [LARGE SCALE GENOMIC DNA]</scope>
    <source>
        <strain evidence="4">ATCC 26659 / Pp 5 / PN500</strain>
    </source>
</reference>
<dbReference type="PANTHER" id="PTHR45908">
    <property type="entry name" value="PROTEIN CBG11750-RELATED"/>
    <property type="match status" value="1"/>
</dbReference>
<dbReference type="SUPFAM" id="SSF53474">
    <property type="entry name" value="alpha/beta-Hydrolases"/>
    <property type="match status" value="1"/>
</dbReference>
<evidence type="ECO:0000259" key="2">
    <source>
        <dbReference type="Pfam" id="PF01764"/>
    </source>
</evidence>
<dbReference type="Proteomes" id="UP000001396">
    <property type="component" value="Unassembled WGS sequence"/>
</dbReference>
<name>D3B175_HETP5</name>
<dbReference type="PANTHER" id="PTHR45908:SF21">
    <property type="entry name" value="FUNGAL LIPASE-LIKE DOMAIN-CONTAINING PROTEIN"/>
    <property type="match status" value="1"/>
</dbReference>
<keyword evidence="1" id="KW-0732">Signal</keyword>
<dbReference type="EMBL" id="ADBJ01000008">
    <property type="protein sequence ID" value="EFA85049.1"/>
    <property type="molecule type" value="Genomic_DNA"/>
</dbReference>
<dbReference type="RefSeq" id="XP_020437159.1">
    <property type="nucleotide sequence ID" value="XM_020573042.1"/>
</dbReference>
<proteinExistence type="predicted"/>